<evidence type="ECO:0000256" key="1">
    <source>
        <dbReference type="ARBA" id="ARBA00023015"/>
    </source>
</evidence>
<dbReference type="PROSITE" id="PS50987">
    <property type="entry name" value="HTH_ARSR_2"/>
    <property type="match status" value="1"/>
</dbReference>
<dbReference type="InterPro" id="IPR001845">
    <property type="entry name" value="HTH_ArsR_DNA-bd_dom"/>
</dbReference>
<reference evidence="5 6" key="1">
    <citation type="submission" date="2020-08" db="EMBL/GenBank/DDBJ databases">
        <title>A Genomic Blueprint of the Chicken Gut Microbiome.</title>
        <authorList>
            <person name="Gilroy R."/>
            <person name="Ravi A."/>
            <person name="Getino M."/>
            <person name="Pursley I."/>
            <person name="Horton D.L."/>
            <person name="Alikhan N.-F."/>
            <person name="Baker D."/>
            <person name="Gharbi K."/>
            <person name="Hall N."/>
            <person name="Watson M."/>
            <person name="Adriaenssens E.M."/>
            <person name="Foster-Nyarko E."/>
            <person name="Jarju S."/>
            <person name="Secka A."/>
            <person name="Antonio M."/>
            <person name="Oren A."/>
            <person name="Chaudhuri R."/>
            <person name="La Ragione R.M."/>
            <person name="Hildebrand F."/>
            <person name="Pallen M.J."/>
        </authorList>
    </citation>
    <scope>NUCLEOTIDE SEQUENCE [LARGE SCALE GENOMIC DNA]</scope>
    <source>
        <strain evidence="5 6">Sa1YVA6</strain>
    </source>
</reference>
<sequence length="100" mass="11032">MDLLEQQLKALADKNRLTLLACMKNGEVCVCDFVEVLGISQPAVSQQLKKLKDAGIILERKKGTWKYYRIAEQLSPVVEAVINQLEADDGCRCGGNTCSC</sequence>
<keyword evidence="1" id="KW-0805">Transcription regulation</keyword>
<dbReference type="InterPro" id="IPR011991">
    <property type="entry name" value="ArsR-like_HTH"/>
</dbReference>
<evidence type="ECO:0000313" key="6">
    <source>
        <dbReference type="Proteomes" id="UP000600565"/>
    </source>
</evidence>
<keyword evidence="6" id="KW-1185">Reference proteome</keyword>
<keyword evidence="2" id="KW-0238">DNA-binding</keyword>
<protein>
    <submittedName>
        <fullName evidence="5">Winged helix-turn-helix transcriptional regulator</fullName>
    </submittedName>
</protein>
<dbReference type="PANTHER" id="PTHR33154">
    <property type="entry name" value="TRANSCRIPTIONAL REGULATOR, ARSR FAMILY"/>
    <property type="match status" value="1"/>
</dbReference>
<dbReference type="SMART" id="SM00418">
    <property type="entry name" value="HTH_ARSR"/>
    <property type="match status" value="1"/>
</dbReference>
<dbReference type="InterPro" id="IPR036390">
    <property type="entry name" value="WH_DNA-bd_sf"/>
</dbReference>
<dbReference type="Gene3D" id="1.10.10.10">
    <property type="entry name" value="Winged helix-like DNA-binding domain superfamily/Winged helix DNA-binding domain"/>
    <property type="match status" value="1"/>
</dbReference>
<evidence type="ECO:0000256" key="2">
    <source>
        <dbReference type="ARBA" id="ARBA00023125"/>
    </source>
</evidence>
<dbReference type="InterPro" id="IPR036388">
    <property type="entry name" value="WH-like_DNA-bd_sf"/>
</dbReference>
<dbReference type="SUPFAM" id="SSF46785">
    <property type="entry name" value="Winged helix' DNA-binding domain"/>
    <property type="match status" value="1"/>
</dbReference>
<dbReference type="PANTHER" id="PTHR33154:SF18">
    <property type="entry name" value="ARSENICAL RESISTANCE OPERON REPRESSOR"/>
    <property type="match status" value="1"/>
</dbReference>
<feature type="domain" description="HTH arsR-type" evidence="4">
    <location>
        <begin position="1"/>
        <end position="89"/>
    </location>
</feature>
<dbReference type="Proteomes" id="UP000600565">
    <property type="component" value="Unassembled WGS sequence"/>
</dbReference>
<dbReference type="CDD" id="cd00090">
    <property type="entry name" value="HTH_ARSR"/>
    <property type="match status" value="1"/>
</dbReference>
<evidence type="ECO:0000256" key="3">
    <source>
        <dbReference type="ARBA" id="ARBA00023163"/>
    </source>
</evidence>
<dbReference type="EMBL" id="JACSPW010000012">
    <property type="protein sequence ID" value="MBD8033950.1"/>
    <property type="molecule type" value="Genomic_DNA"/>
</dbReference>
<gene>
    <name evidence="5" type="ORF">H9632_12840</name>
</gene>
<dbReference type="PRINTS" id="PR00778">
    <property type="entry name" value="HTHARSR"/>
</dbReference>
<dbReference type="NCBIfam" id="NF033788">
    <property type="entry name" value="HTH_metalloreg"/>
    <property type="match status" value="1"/>
</dbReference>
<evidence type="ECO:0000259" key="4">
    <source>
        <dbReference type="PROSITE" id="PS50987"/>
    </source>
</evidence>
<accession>A0ABR8XPT3</accession>
<proteinExistence type="predicted"/>
<dbReference type="RefSeq" id="WP_191704461.1">
    <property type="nucleotide sequence ID" value="NZ_JACSPW010000012.1"/>
</dbReference>
<comment type="caution">
    <text evidence="5">The sequence shown here is derived from an EMBL/GenBank/DDBJ whole genome shotgun (WGS) entry which is preliminary data.</text>
</comment>
<evidence type="ECO:0000313" key="5">
    <source>
        <dbReference type="EMBL" id="MBD8033950.1"/>
    </source>
</evidence>
<keyword evidence="3" id="KW-0804">Transcription</keyword>
<organism evidence="5 6">
    <name type="scientific">Solibacillus merdavium</name>
    <dbReference type="NCBI Taxonomy" id="2762218"/>
    <lineage>
        <taxon>Bacteria</taxon>
        <taxon>Bacillati</taxon>
        <taxon>Bacillota</taxon>
        <taxon>Bacilli</taxon>
        <taxon>Bacillales</taxon>
        <taxon>Caryophanaceae</taxon>
        <taxon>Solibacillus</taxon>
    </lineage>
</organism>
<name>A0ABR8XPT3_9BACL</name>
<dbReference type="InterPro" id="IPR051081">
    <property type="entry name" value="HTH_MetalResp_TranReg"/>
</dbReference>
<dbReference type="Pfam" id="PF01022">
    <property type="entry name" value="HTH_5"/>
    <property type="match status" value="1"/>
</dbReference>